<comment type="caution">
    <text evidence="2">The sequence shown here is derived from an EMBL/GenBank/DDBJ whole genome shotgun (WGS) entry which is preliminary data.</text>
</comment>
<protein>
    <submittedName>
        <fullName evidence="2">Uncharacterized protein</fullName>
    </submittedName>
</protein>
<feature type="region of interest" description="Disordered" evidence="1">
    <location>
        <begin position="43"/>
        <end position="100"/>
    </location>
</feature>
<accession>A0A8J2KM17</accession>
<evidence type="ECO:0000256" key="1">
    <source>
        <dbReference type="SAM" id="MobiDB-lite"/>
    </source>
</evidence>
<reference evidence="2" key="1">
    <citation type="submission" date="2021-06" db="EMBL/GenBank/DDBJ databases">
        <authorList>
            <person name="Hodson N. C."/>
            <person name="Mongue J. A."/>
            <person name="Jaron S. K."/>
        </authorList>
    </citation>
    <scope>NUCLEOTIDE SEQUENCE</scope>
</reference>
<gene>
    <name evidence="2" type="ORF">AFUS01_LOCUS17150</name>
</gene>
<sequence length="113" mass="12509">NLHTWSVTEKKREIATTLAINKKFYTSTIESAKTIVKRTSEVEAGPQAALHRRYHPADSGVKKPPNQQGHINSESSIKHPRYSHIRDHTGGGGGGGGKDSLQLCHQVYLLRLQ</sequence>
<dbReference type="AlphaFoldDB" id="A0A8J2KM17"/>
<organism evidence="2 3">
    <name type="scientific">Allacma fusca</name>
    <dbReference type="NCBI Taxonomy" id="39272"/>
    <lineage>
        <taxon>Eukaryota</taxon>
        <taxon>Metazoa</taxon>
        <taxon>Ecdysozoa</taxon>
        <taxon>Arthropoda</taxon>
        <taxon>Hexapoda</taxon>
        <taxon>Collembola</taxon>
        <taxon>Symphypleona</taxon>
        <taxon>Sminthuridae</taxon>
        <taxon>Allacma</taxon>
    </lineage>
</organism>
<keyword evidence="3" id="KW-1185">Reference proteome</keyword>
<feature type="compositionally biased region" description="Polar residues" evidence="1">
    <location>
        <begin position="65"/>
        <end position="75"/>
    </location>
</feature>
<dbReference type="EMBL" id="CAJVCH010162684">
    <property type="protein sequence ID" value="CAG7728365.1"/>
    <property type="molecule type" value="Genomic_DNA"/>
</dbReference>
<evidence type="ECO:0000313" key="2">
    <source>
        <dbReference type="EMBL" id="CAG7728365.1"/>
    </source>
</evidence>
<dbReference type="Proteomes" id="UP000708208">
    <property type="component" value="Unassembled WGS sequence"/>
</dbReference>
<feature type="non-terminal residue" evidence="2">
    <location>
        <position position="1"/>
    </location>
</feature>
<name>A0A8J2KM17_9HEXA</name>
<evidence type="ECO:0000313" key="3">
    <source>
        <dbReference type="Proteomes" id="UP000708208"/>
    </source>
</evidence>
<proteinExistence type="predicted"/>